<evidence type="ECO:0000313" key="6">
    <source>
        <dbReference type="Proteomes" id="UP000095003"/>
    </source>
</evidence>
<dbReference type="InterPro" id="IPR004964">
    <property type="entry name" value="PhzA_PhzB"/>
</dbReference>
<reference evidence="3 5" key="2">
    <citation type="submission" date="2016-08" db="EMBL/GenBank/DDBJ databases">
        <title>Characterization of Isolates of Eisenbergiella tayi Derived from Blood Cultures, Using Whole Genome Sequencing.</title>
        <authorList>
            <person name="Bernier A.-M."/>
            <person name="Burdz T."/>
            <person name="Wiebe D."/>
            <person name="Bernard K."/>
        </authorList>
    </citation>
    <scope>NUCLEOTIDE SEQUENCE [LARGE SCALE GENOMIC DNA]</scope>
    <source>
        <strain evidence="3 5">NML120146</strain>
    </source>
</reference>
<protein>
    <submittedName>
        <fullName evidence="1">Phenazine biosynthesis protein A/B</fullName>
    </submittedName>
</protein>
<dbReference type="EMBL" id="MCGI01000001">
    <property type="protein sequence ID" value="ODM12402.1"/>
    <property type="molecule type" value="Genomic_DNA"/>
</dbReference>
<dbReference type="Proteomes" id="UP000094271">
    <property type="component" value="Unassembled WGS sequence"/>
</dbReference>
<evidence type="ECO:0000313" key="3">
    <source>
        <dbReference type="EMBL" id="ODR60999.1"/>
    </source>
</evidence>
<reference evidence="1 6" key="1">
    <citation type="submission" date="2016-07" db="EMBL/GenBank/DDBJ databases">
        <title>Characterization of isolates of Eisenbergiella tayi derived from blood cultures, using whole genome sequencing.</title>
        <authorList>
            <person name="Burdz T."/>
            <person name="Wiebe D."/>
            <person name="Huynh C."/>
            <person name="Bernard K."/>
        </authorList>
    </citation>
    <scope>NUCLEOTIDE SEQUENCE [LARGE SCALE GENOMIC DNA]</scope>
    <source>
        <strain evidence="1 6">NML 120489</strain>
    </source>
</reference>
<name>A0A1E3AUP6_9FIRM</name>
<dbReference type="GO" id="GO:0017000">
    <property type="term" value="P:antibiotic biosynthetic process"/>
    <property type="evidence" value="ECO:0007669"/>
    <property type="project" value="InterPro"/>
</dbReference>
<keyword evidence="5" id="KW-1185">Reference proteome</keyword>
<dbReference type="RefSeq" id="WP_044964119.1">
    <property type="nucleotide sequence ID" value="NZ_DBFYTC010000223.1"/>
</dbReference>
<proteinExistence type="predicted"/>
<dbReference type="GeneID" id="93303479"/>
<sequence length="344" mass="40426">MDDKIHNREIAEKIASVPFWRQEYFPKYFSEQFTMDFPSAPPGMPNHYDVWEAERCFEWLNRTIRSWDSRLEEFYAAPDREQFWAIGYCSAEVYWGEQEGHYESKFIMRLEMKEGKINYIKGMIEPIRMLKAAGLRVPGFHKGIEDSRVDEYLEAHPEARNNREAKVYVDPSESDAEVDMSPELVESRIKNNLKESACGVEREKYRRLTTANPGFTGAAWFVPDDRPWSEAPDPVMVTDNKEPPREAQIRIHAWLKSSSPWMYRDTRSKIYPTEDKHVYFVEMNSHGPARWHGNGCDHGHYHQPYFLIIKFDDAGRMTHRAEILSPLNKYASVNCSLPSFPYYL</sequence>
<evidence type="ECO:0000313" key="1">
    <source>
        <dbReference type="EMBL" id="ODM12402.1"/>
    </source>
</evidence>
<dbReference type="EMBL" id="MEHA01000029">
    <property type="protein sequence ID" value="ODR44645.1"/>
    <property type="molecule type" value="Genomic_DNA"/>
</dbReference>
<comment type="caution">
    <text evidence="1">The sequence shown here is derived from an EMBL/GenBank/DDBJ whole genome shotgun (WGS) entry which is preliminary data.</text>
</comment>
<evidence type="ECO:0000313" key="2">
    <source>
        <dbReference type="EMBL" id="ODR44645.1"/>
    </source>
</evidence>
<dbReference type="Proteomes" id="UP000095003">
    <property type="component" value="Unassembled WGS sequence"/>
</dbReference>
<organism evidence="1 6">
    <name type="scientific">Eisenbergiella tayi</name>
    <dbReference type="NCBI Taxonomy" id="1432052"/>
    <lineage>
        <taxon>Bacteria</taxon>
        <taxon>Bacillati</taxon>
        <taxon>Bacillota</taxon>
        <taxon>Clostridia</taxon>
        <taxon>Lachnospirales</taxon>
        <taxon>Lachnospiraceae</taxon>
        <taxon>Eisenbergiella</taxon>
    </lineage>
</organism>
<dbReference type="OrthoDB" id="2085357at2"/>
<reference evidence="2 4" key="3">
    <citation type="submission" date="2016-08" db="EMBL/GenBank/DDBJ databases">
        <authorList>
            <person name="Seilhamer J.J."/>
        </authorList>
    </citation>
    <scope>NUCLEOTIDE SEQUENCE [LARGE SCALE GENOMIC DNA]</scope>
    <source>
        <strain evidence="2 4">NML150140-1</strain>
    </source>
</reference>
<dbReference type="Pfam" id="PF03284">
    <property type="entry name" value="PHZA_PHZB"/>
    <property type="match status" value="1"/>
</dbReference>
<dbReference type="Proteomes" id="UP000094869">
    <property type="component" value="Unassembled WGS sequence"/>
</dbReference>
<evidence type="ECO:0000313" key="5">
    <source>
        <dbReference type="Proteomes" id="UP000094869"/>
    </source>
</evidence>
<accession>A0A1E3AUP6</accession>
<dbReference type="AlphaFoldDB" id="A0A1E3AUP6"/>
<evidence type="ECO:0000313" key="4">
    <source>
        <dbReference type="Proteomes" id="UP000094271"/>
    </source>
</evidence>
<dbReference type="Gene3D" id="3.10.450.50">
    <property type="match status" value="2"/>
</dbReference>
<gene>
    <name evidence="1" type="ORF">BEH84_00116</name>
    <name evidence="2" type="ORF">BEI59_28060</name>
    <name evidence="3" type="ORF">BEI63_02555</name>
</gene>
<dbReference type="EMBL" id="MEHD01000008">
    <property type="protein sequence ID" value="ODR60999.1"/>
    <property type="molecule type" value="Genomic_DNA"/>
</dbReference>